<comment type="subcellular location">
    <subcellularLocation>
        <location evidence="1">Membrane</location>
        <topology evidence="1">Multi-pass membrane protein</topology>
    </subcellularLocation>
</comment>
<feature type="transmembrane region" description="Helical" evidence="5">
    <location>
        <begin position="58"/>
        <end position="76"/>
    </location>
</feature>
<evidence type="ECO:0000256" key="3">
    <source>
        <dbReference type="ARBA" id="ARBA00022989"/>
    </source>
</evidence>
<feature type="domain" description="Major facilitator superfamily (MFS) profile" evidence="6">
    <location>
        <begin position="17"/>
        <end position="450"/>
    </location>
</feature>
<evidence type="ECO:0000259" key="6">
    <source>
        <dbReference type="PROSITE" id="PS50850"/>
    </source>
</evidence>
<accession>A0ABN8IHK8</accession>
<feature type="transmembrane region" description="Helical" evidence="5">
    <location>
        <begin position="426"/>
        <end position="446"/>
    </location>
</feature>
<keyword evidence="4 5" id="KW-0472">Membrane</keyword>
<reference evidence="7" key="1">
    <citation type="submission" date="2022-03" db="EMBL/GenBank/DDBJ databases">
        <authorList>
            <person name="Martin H S."/>
        </authorList>
    </citation>
    <scope>NUCLEOTIDE SEQUENCE</scope>
</reference>
<dbReference type="Proteomes" id="UP000837857">
    <property type="component" value="Chromosome 24"/>
</dbReference>
<evidence type="ECO:0000313" key="7">
    <source>
        <dbReference type="EMBL" id="CAH2057425.1"/>
    </source>
</evidence>
<gene>
    <name evidence="7" type="ORF">IPOD504_LOCUS10226</name>
</gene>
<dbReference type="InterPro" id="IPR036259">
    <property type="entry name" value="MFS_trans_sf"/>
</dbReference>
<evidence type="ECO:0000256" key="2">
    <source>
        <dbReference type="ARBA" id="ARBA00022692"/>
    </source>
</evidence>
<evidence type="ECO:0000256" key="1">
    <source>
        <dbReference type="ARBA" id="ARBA00004141"/>
    </source>
</evidence>
<keyword evidence="8" id="KW-1185">Reference proteome</keyword>
<feature type="transmembrane region" description="Helical" evidence="5">
    <location>
        <begin position="302"/>
        <end position="320"/>
    </location>
</feature>
<keyword evidence="3 5" id="KW-1133">Transmembrane helix</keyword>
<name>A0ABN8IHK8_9NEOP</name>
<feature type="transmembrane region" description="Helical" evidence="5">
    <location>
        <begin position="359"/>
        <end position="383"/>
    </location>
</feature>
<dbReference type="InterPro" id="IPR050549">
    <property type="entry name" value="MFS_Trehalose_Transporter"/>
</dbReference>
<dbReference type="InterPro" id="IPR005828">
    <property type="entry name" value="MFS_sugar_transport-like"/>
</dbReference>
<sequence>MDTITADIGNPINQIICALFINFTGFVYGSTIGWMSPMGLLLQSRDSPTGVPLSNTEISWMASLPYLMCIPANYVVAYVGDRYGRKKTVMLMSITCAVCWAIKLCSLSVWAFIVARCLVGFSMAGTCVCCPIYTKEIANKNIRGALGCLVSLFFTIGSMFMYVIGDIFSYRTVLWIAVSIPLVHLVVLIAMPESPSYLVKVGKEEEAEKALSWLRRKEKNHLVIQNEIEEIKNEQNNDAEGDKFLLKAIFKDSILIKAFQIALAAALARELCGAVPVLNFAGQIFAMSSEGTGLVLSPNQQTMMLGVVQITGGLLTSSVVERVGRKALLIVTSLVSGLSMCVLASWFLARDYQYVSPAWIPIITLCLCILCDAAGLQALPTVITGEIFSFKYRGTVLATTMAIASLSDFFQLLYFKPLASAIGVHVAFYFFGLMCLCSALYTVLVIPETKGRDLEDIYDDLRGEQCSQQ</sequence>
<organism evidence="7 8">
    <name type="scientific">Iphiclides podalirius</name>
    <name type="common">scarce swallowtail</name>
    <dbReference type="NCBI Taxonomy" id="110791"/>
    <lineage>
        <taxon>Eukaryota</taxon>
        <taxon>Metazoa</taxon>
        <taxon>Ecdysozoa</taxon>
        <taxon>Arthropoda</taxon>
        <taxon>Hexapoda</taxon>
        <taxon>Insecta</taxon>
        <taxon>Pterygota</taxon>
        <taxon>Neoptera</taxon>
        <taxon>Endopterygota</taxon>
        <taxon>Lepidoptera</taxon>
        <taxon>Glossata</taxon>
        <taxon>Ditrysia</taxon>
        <taxon>Papilionoidea</taxon>
        <taxon>Papilionidae</taxon>
        <taxon>Papilioninae</taxon>
        <taxon>Iphiclides</taxon>
    </lineage>
</organism>
<feature type="transmembrane region" description="Helical" evidence="5">
    <location>
        <begin position="170"/>
        <end position="190"/>
    </location>
</feature>
<dbReference type="PANTHER" id="PTHR48021">
    <property type="match status" value="1"/>
</dbReference>
<dbReference type="PROSITE" id="PS50850">
    <property type="entry name" value="MFS"/>
    <property type="match status" value="1"/>
</dbReference>
<feature type="transmembrane region" description="Helical" evidence="5">
    <location>
        <begin position="395"/>
        <end position="414"/>
    </location>
</feature>
<feature type="transmembrane region" description="Helical" evidence="5">
    <location>
        <begin position="88"/>
        <end position="104"/>
    </location>
</feature>
<dbReference type="SUPFAM" id="SSF103473">
    <property type="entry name" value="MFS general substrate transporter"/>
    <property type="match status" value="1"/>
</dbReference>
<feature type="transmembrane region" description="Helical" evidence="5">
    <location>
        <begin position="12"/>
        <end position="35"/>
    </location>
</feature>
<dbReference type="EMBL" id="OW152836">
    <property type="protein sequence ID" value="CAH2057425.1"/>
    <property type="molecule type" value="Genomic_DNA"/>
</dbReference>
<keyword evidence="2 5" id="KW-0812">Transmembrane</keyword>
<feature type="transmembrane region" description="Helical" evidence="5">
    <location>
        <begin position="327"/>
        <end position="347"/>
    </location>
</feature>
<dbReference type="Pfam" id="PF00083">
    <property type="entry name" value="Sugar_tr"/>
    <property type="match status" value="1"/>
</dbReference>
<feature type="non-terminal residue" evidence="7">
    <location>
        <position position="1"/>
    </location>
</feature>
<evidence type="ECO:0000256" key="5">
    <source>
        <dbReference type="SAM" id="Phobius"/>
    </source>
</evidence>
<evidence type="ECO:0000313" key="8">
    <source>
        <dbReference type="Proteomes" id="UP000837857"/>
    </source>
</evidence>
<protein>
    <recommendedName>
        <fullName evidence="6">Major facilitator superfamily (MFS) profile domain-containing protein</fullName>
    </recommendedName>
</protein>
<feature type="transmembrane region" description="Helical" evidence="5">
    <location>
        <begin position="145"/>
        <end position="164"/>
    </location>
</feature>
<proteinExistence type="predicted"/>
<dbReference type="InterPro" id="IPR020846">
    <property type="entry name" value="MFS_dom"/>
</dbReference>
<evidence type="ECO:0000256" key="4">
    <source>
        <dbReference type="ARBA" id="ARBA00023136"/>
    </source>
</evidence>
<dbReference type="PANTHER" id="PTHR48021:SF33">
    <property type="entry name" value="AT22075P-RELATED"/>
    <property type="match status" value="1"/>
</dbReference>
<dbReference type="Gene3D" id="1.20.1250.20">
    <property type="entry name" value="MFS general substrate transporter like domains"/>
    <property type="match status" value="1"/>
</dbReference>